<protein>
    <recommendedName>
        <fullName evidence="2">C2H2-type domain-containing protein</fullName>
    </recommendedName>
</protein>
<sequence>MRANICVDCGSQFKWPQDLKKHCIKLEHTYIVPESKGKPGPSPVYVEETEDGGHSIVRYGPSLNGGRQKTYQRCSAPEGSTGSASVTHGLVTSNPNDKSQGNTTQTEVTVSVTKIEEEPKTVVEPIKLSPSLPERLPGIQALMAKEECNNSSRTNTTIQYQAHSSMYNGAYSNEGIVDYDHSRSYLPSPKSEHHRRMNTPNQHLESWNKPPVYVPTVHQQRYDHHGYQHQRNPLFQETNYQPAYANHEAYGASSEHVAAPSHIHPHVQHVSYSSHWYHFGRQPCPPSFEEGVQSNAHEEYYSRQQQHHHATAPRTVSSPLHNPRHGGHHDVYPFQNEDSRAGYHIPQYINAQRC</sequence>
<organism evidence="3 4">
    <name type="scientific">Rhizoclosmatium globosum</name>
    <dbReference type="NCBI Taxonomy" id="329046"/>
    <lineage>
        <taxon>Eukaryota</taxon>
        <taxon>Fungi</taxon>
        <taxon>Fungi incertae sedis</taxon>
        <taxon>Chytridiomycota</taxon>
        <taxon>Chytridiomycota incertae sedis</taxon>
        <taxon>Chytridiomycetes</taxon>
        <taxon>Chytridiales</taxon>
        <taxon>Chytriomycetaceae</taxon>
        <taxon>Rhizoclosmatium</taxon>
    </lineage>
</organism>
<proteinExistence type="predicted"/>
<evidence type="ECO:0000313" key="3">
    <source>
        <dbReference type="EMBL" id="ORY29284.1"/>
    </source>
</evidence>
<feature type="region of interest" description="Disordered" evidence="1">
    <location>
        <begin position="300"/>
        <end position="329"/>
    </location>
</feature>
<dbReference type="Proteomes" id="UP000193642">
    <property type="component" value="Unassembled WGS sequence"/>
</dbReference>
<accession>A0A1Y2B3H8</accession>
<name>A0A1Y2B3H8_9FUNG</name>
<evidence type="ECO:0000313" key="4">
    <source>
        <dbReference type="Proteomes" id="UP000193642"/>
    </source>
</evidence>
<evidence type="ECO:0000259" key="2">
    <source>
        <dbReference type="PROSITE" id="PS00028"/>
    </source>
</evidence>
<reference evidence="3 4" key="1">
    <citation type="submission" date="2016-07" db="EMBL/GenBank/DDBJ databases">
        <title>Pervasive Adenine N6-methylation of Active Genes in Fungi.</title>
        <authorList>
            <consortium name="DOE Joint Genome Institute"/>
            <person name="Mondo S.J."/>
            <person name="Dannebaum R.O."/>
            <person name="Kuo R.C."/>
            <person name="Labutti K."/>
            <person name="Haridas S."/>
            <person name="Kuo A."/>
            <person name="Salamov A."/>
            <person name="Ahrendt S.R."/>
            <person name="Lipzen A."/>
            <person name="Sullivan W."/>
            <person name="Andreopoulos W.B."/>
            <person name="Clum A."/>
            <person name="Lindquist E."/>
            <person name="Daum C."/>
            <person name="Ramamoorthy G.K."/>
            <person name="Gryganskyi A."/>
            <person name="Culley D."/>
            <person name="Magnuson J.K."/>
            <person name="James T.Y."/>
            <person name="O'Malley M.A."/>
            <person name="Stajich J.E."/>
            <person name="Spatafora J.W."/>
            <person name="Visel A."/>
            <person name="Grigoriev I.V."/>
        </authorList>
    </citation>
    <scope>NUCLEOTIDE SEQUENCE [LARGE SCALE GENOMIC DNA]</scope>
    <source>
        <strain evidence="3 4">JEL800</strain>
    </source>
</reference>
<feature type="domain" description="C2H2-type" evidence="2">
    <location>
        <begin position="6"/>
        <end position="28"/>
    </location>
</feature>
<evidence type="ECO:0000256" key="1">
    <source>
        <dbReference type="SAM" id="MobiDB-lite"/>
    </source>
</evidence>
<gene>
    <name evidence="3" type="ORF">BCR33DRAFT_772588</name>
</gene>
<dbReference type="AlphaFoldDB" id="A0A1Y2B3H8"/>
<feature type="region of interest" description="Disordered" evidence="1">
    <location>
        <begin position="188"/>
        <end position="209"/>
    </location>
</feature>
<comment type="caution">
    <text evidence="3">The sequence shown here is derived from an EMBL/GenBank/DDBJ whole genome shotgun (WGS) entry which is preliminary data.</text>
</comment>
<dbReference type="OrthoDB" id="6155966at2759"/>
<keyword evidence="4" id="KW-1185">Reference proteome</keyword>
<feature type="region of interest" description="Disordered" evidence="1">
    <location>
        <begin position="59"/>
        <end position="108"/>
    </location>
</feature>
<dbReference type="InterPro" id="IPR013087">
    <property type="entry name" value="Znf_C2H2_type"/>
</dbReference>
<dbReference type="PROSITE" id="PS00028">
    <property type="entry name" value="ZINC_FINGER_C2H2_1"/>
    <property type="match status" value="1"/>
</dbReference>
<dbReference type="EMBL" id="MCGO01000089">
    <property type="protein sequence ID" value="ORY29284.1"/>
    <property type="molecule type" value="Genomic_DNA"/>
</dbReference>
<feature type="compositionally biased region" description="Polar residues" evidence="1">
    <location>
        <begin position="65"/>
        <end position="108"/>
    </location>
</feature>